<feature type="region of interest" description="Disordered" evidence="1">
    <location>
        <begin position="230"/>
        <end position="255"/>
    </location>
</feature>
<feature type="compositionally biased region" description="Acidic residues" evidence="1">
    <location>
        <begin position="327"/>
        <end position="354"/>
    </location>
</feature>
<dbReference type="InterPro" id="IPR046796">
    <property type="entry name" value="Transposase_32_dom"/>
</dbReference>
<proteinExistence type="predicted"/>
<dbReference type="EMBL" id="CM003378">
    <property type="protein sequence ID" value="KOM49558.1"/>
    <property type="molecule type" value="Genomic_DNA"/>
</dbReference>
<evidence type="ECO:0000256" key="1">
    <source>
        <dbReference type="SAM" id="MobiDB-lite"/>
    </source>
</evidence>
<feature type="compositionally biased region" description="Low complexity" evidence="1">
    <location>
        <begin position="316"/>
        <end position="326"/>
    </location>
</feature>
<protein>
    <recommendedName>
        <fullName evidence="2">Putative plant transposon protein domain-containing protein</fullName>
    </recommendedName>
</protein>
<feature type="domain" description="Putative plant transposon protein" evidence="2">
    <location>
        <begin position="65"/>
        <end position="151"/>
    </location>
</feature>
<dbReference type="Proteomes" id="UP000053144">
    <property type="component" value="Chromosome 8"/>
</dbReference>
<dbReference type="Gramene" id="KOM49558">
    <property type="protein sequence ID" value="KOM49558"/>
    <property type="gene ID" value="LR48_Vigan08g038500"/>
</dbReference>
<evidence type="ECO:0000313" key="3">
    <source>
        <dbReference type="EMBL" id="KOM49558.1"/>
    </source>
</evidence>
<evidence type="ECO:0000313" key="4">
    <source>
        <dbReference type="Proteomes" id="UP000053144"/>
    </source>
</evidence>
<accession>A0A0L9V3E2</accession>
<dbReference type="AlphaFoldDB" id="A0A0L9V3E2"/>
<dbReference type="OMA" id="QCHTHAW"/>
<feature type="region of interest" description="Disordered" evidence="1">
    <location>
        <begin position="311"/>
        <end position="354"/>
    </location>
</feature>
<evidence type="ECO:0000259" key="2">
    <source>
        <dbReference type="Pfam" id="PF20167"/>
    </source>
</evidence>
<sequence length="354" mass="40672">MTSSSRKRVKTVGNKRKDPKLFYSNKFLSHKHERHFQTVQDRRLLMERKVRWILSLAPHFGEEIERRKWENVAAYPKPANIAVVKEFYTNARAFGNTHTENYMSYVRGNIIRYDPDTINRFLHTEWASEQCQFALSMDEGADFDDVERTLAIFLYCMLKGLNINIGQVIAYEIQTCVSFVNNKASLGHPSLITHLCELAGVNTSTSPMERPRKEIDDSYYSQYCMMDEATQQVPPPHPPQVHKRGPPPTHEHSQDAQPFQMRDMYMSLMESRMQALHGGQVATVEMIIGLYDTPPSWQSTMDEFNTVVGWPEDQAHASGAGAAEASTIEDDDEDDEYKDGDEEEEDDDEEEDSD</sequence>
<gene>
    <name evidence="3" type="ORF">LR48_Vigan08g038500</name>
</gene>
<reference evidence="4" key="1">
    <citation type="journal article" date="2015" name="Proc. Natl. Acad. Sci. U.S.A.">
        <title>Genome sequencing of adzuki bean (Vigna angularis) provides insight into high starch and low fat accumulation and domestication.</title>
        <authorList>
            <person name="Yang K."/>
            <person name="Tian Z."/>
            <person name="Chen C."/>
            <person name="Luo L."/>
            <person name="Zhao B."/>
            <person name="Wang Z."/>
            <person name="Yu L."/>
            <person name="Li Y."/>
            <person name="Sun Y."/>
            <person name="Li W."/>
            <person name="Chen Y."/>
            <person name="Li Y."/>
            <person name="Zhang Y."/>
            <person name="Ai D."/>
            <person name="Zhao J."/>
            <person name="Shang C."/>
            <person name="Ma Y."/>
            <person name="Wu B."/>
            <person name="Wang M."/>
            <person name="Gao L."/>
            <person name="Sun D."/>
            <person name="Zhang P."/>
            <person name="Guo F."/>
            <person name="Wang W."/>
            <person name="Li Y."/>
            <person name="Wang J."/>
            <person name="Varshney R.K."/>
            <person name="Wang J."/>
            <person name="Ling H.Q."/>
            <person name="Wan P."/>
        </authorList>
    </citation>
    <scope>NUCLEOTIDE SEQUENCE</scope>
    <source>
        <strain evidence="4">cv. Jingnong 6</strain>
    </source>
</reference>
<dbReference type="Pfam" id="PF20167">
    <property type="entry name" value="Transposase_32"/>
    <property type="match status" value="1"/>
</dbReference>
<name>A0A0L9V3E2_PHAAN</name>
<organism evidence="3 4">
    <name type="scientific">Phaseolus angularis</name>
    <name type="common">Azuki bean</name>
    <name type="synonym">Vigna angularis</name>
    <dbReference type="NCBI Taxonomy" id="3914"/>
    <lineage>
        <taxon>Eukaryota</taxon>
        <taxon>Viridiplantae</taxon>
        <taxon>Streptophyta</taxon>
        <taxon>Embryophyta</taxon>
        <taxon>Tracheophyta</taxon>
        <taxon>Spermatophyta</taxon>
        <taxon>Magnoliopsida</taxon>
        <taxon>eudicotyledons</taxon>
        <taxon>Gunneridae</taxon>
        <taxon>Pentapetalae</taxon>
        <taxon>rosids</taxon>
        <taxon>fabids</taxon>
        <taxon>Fabales</taxon>
        <taxon>Fabaceae</taxon>
        <taxon>Papilionoideae</taxon>
        <taxon>50 kb inversion clade</taxon>
        <taxon>NPAAA clade</taxon>
        <taxon>indigoferoid/millettioid clade</taxon>
        <taxon>Phaseoleae</taxon>
        <taxon>Vigna</taxon>
    </lineage>
</organism>